<feature type="transmembrane region" description="Helical" evidence="9">
    <location>
        <begin position="205"/>
        <end position="227"/>
    </location>
</feature>
<proteinExistence type="inferred from homology"/>
<dbReference type="PIRSF" id="PIRSF006060">
    <property type="entry name" value="AA_transporter"/>
    <property type="match status" value="1"/>
</dbReference>
<feature type="domain" description="Amino acid permease/ SLC12A" evidence="10">
    <location>
        <begin position="23"/>
        <end position="461"/>
    </location>
</feature>
<evidence type="ECO:0000259" key="10">
    <source>
        <dbReference type="Pfam" id="PF00324"/>
    </source>
</evidence>
<protein>
    <submittedName>
        <fullName evidence="11">Amino acid permease</fullName>
    </submittedName>
</protein>
<evidence type="ECO:0000256" key="1">
    <source>
        <dbReference type="ARBA" id="ARBA00004651"/>
    </source>
</evidence>
<evidence type="ECO:0000256" key="5">
    <source>
        <dbReference type="ARBA" id="ARBA00022692"/>
    </source>
</evidence>
<dbReference type="PANTHER" id="PTHR43495:SF2">
    <property type="entry name" value="D-SERINE_D-ALANINE_GLYCINE TRANSPORTER"/>
    <property type="match status" value="1"/>
</dbReference>
<dbReference type="Pfam" id="PF00324">
    <property type="entry name" value="AA_permease"/>
    <property type="match status" value="1"/>
</dbReference>
<dbReference type="Proteomes" id="UP000516404">
    <property type="component" value="Chromosome"/>
</dbReference>
<dbReference type="FunFam" id="1.20.1740.10:FF:000001">
    <property type="entry name" value="Amino acid permease"/>
    <property type="match status" value="1"/>
</dbReference>
<keyword evidence="6" id="KW-0029">Amino-acid transport</keyword>
<feature type="transmembrane region" description="Helical" evidence="9">
    <location>
        <begin position="343"/>
        <end position="361"/>
    </location>
</feature>
<feature type="transmembrane region" description="Helical" evidence="9">
    <location>
        <begin position="436"/>
        <end position="456"/>
    </location>
</feature>
<feature type="transmembrane region" description="Helical" evidence="9">
    <location>
        <begin position="367"/>
        <end position="393"/>
    </location>
</feature>
<sequence>MGELSQASHSTEGELQRGLSNRHIQLIAIGGAIGTGLFMGSGRTISVAGPSILFVYAIIGFMIFLVLRAMGELLLSNLNYKSFGDFATDILGPTGGFFVGWSYWLAWVVVGVADTIAITNYVHFWWPDLPSWIPAIVLILALLTLNLPSVKNFGEIEFWFAMIKIVAIIVLIIVGLGMVFMGFTAPNGNKAQIANIWNDGGLFPFGVHGFLAGFQIALFAFFGAELIGTTAAETKDPRKTLPRAINSVPVRIILFYVLTLAVILMVTPWRAIPSDQSPFVEMFALAGLGVAGSIVNFVVLTSAMSSANSGVFSTSRMLYGLAEEGTAPRVFSKLSKTGVPRNALYLTAVLMLSGIVLLYSGDDAMTAFELVATVTALLAMFVWSMILVCYFIYRSKRPEVHAASEYKMPGGRVSAAIALLFFIAMIVVLGQDPETLKALMVLPIWFVLLTIGWFIVRKSPARIAGYKRFKEDLKKEVTF</sequence>
<evidence type="ECO:0000256" key="4">
    <source>
        <dbReference type="ARBA" id="ARBA00022475"/>
    </source>
</evidence>
<dbReference type="KEGG" id="rter:IDM49_09395"/>
<name>A0A7H2BCN3_9MICC</name>
<feature type="transmembrane region" description="Helical" evidence="9">
    <location>
        <begin position="47"/>
        <end position="67"/>
    </location>
</feature>
<keyword evidence="5 9" id="KW-0812">Transmembrane</keyword>
<dbReference type="PROSITE" id="PS00218">
    <property type="entry name" value="AMINO_ACID_PERMEASE_1"/>
    <property type="match status" value="1"/>
</dbReference>
<keyword evidence="7 9" id="KW-1133">Transmembrane helix</keyword>
<dbReference type="GeneID" id="96624453"/>
<dbReference type="EMBL" id="CP061539">
    <property type="protein sequence ID" value="QNV37429.1"/>
    <property type="molecule type" value="Genomic_DNA"/>
</dbReference>
<accession>A0A7H2BCN3</accession>
<evidence type="ECO:0000256" key="2">
    <source>
        <dbReference type="ARBA" id="ARBA00008583"/>
    </source>
</evidence>
<evidence type="ECO:0000256" key="7">
    <source>
        <dbReference type="ARBA" id="ARBA00022989"/>
    </source>
</evidence>
<keyword evidence="4" id="KW-1003">Cell membrane</keyword>
<dbReference type="AlphaFoldDB" id="A0A7H2BCN3"/>
<evidence type="ECO:0000256" key="8">
    <source>
        <dbReference type="ARBA" id="ARBA00023136"/>
    </source>
</evidence>
<evidence type="ECO:0000256" key="6">
    <source>
        <dbReference type="ARBA" id="ARBA00022970"/>
    </source>
</evidence>
<dbReference type="InterPro" id="IPR004841">
    <property type="entry name" value="AA-permease/SLC12A_dom"/>
</dbReference>
<dbReference type="PANTHER" id="PTHR43495">
    <property type="entry name" value="GABA PERMEASE"/>
    <property type="match status" value="1"/>
</dbReference>
<dbReference type="GO" id="GO:0006865">
    <property type="term" value="P:amino acid transport"/>
    <property type="evidence" value="ECO:0007669"/>
    <property type="project" value="UniProtKB-KW"/>
</dbReference>
<dbReference type="InterPro" id="IPR004840">
    <property type="entry name" value="Amino_acid_permease_CS"/>
</dbReference>
<keyword evidence="3" id="KW-0813">Transport</keyword>
<evidence type="ECO:0000256" key="9">
    <source>
        <dbReference type="SAM" id="Phobius"/>
    </source>
</evidence>
<keyword evidence="12" id="KW-1185">Reference proteome</keyword>
<feature type="transmembrane region" description="Helical" evidence="9">
    <location>
        <begin position="413"/>
        <end position="430"/>
    </location>
</feature>
<gene>
    <name evidence="11" type="ORF">IDM49_09395</name>
</gene>
<dbReference type="RefSeq" id="WP_190724320.1">
    <property type="nucleotide sequence ID" value="NZ_CP061539.1"/>
</dbReference>
<organism evidence="11 12">
    <name type="scientific">Rothia terrae</name>
    <dbReference type="NCBI Taxonomy" id="396015"/>
    <lineage>
        <taxon>Bacteria</taxon>
        <taxon>Bacillati</taxon>
        <taxon>Actinomycetota</taxon>
        <taxon>Actinomycetes</taxon>
        <taxon>Micrococcales</taxon>
        <taxon>Micrococcaceae</taxon>
        <taxon>Rothia</taxon>
    </lineage>
</organism>
<dbReference type="Gene3D" id="1.20.1740.10">
    <property type="entry name" value="Amino acid/polyamine transporter I"/>
    <property type="match status" value="1"/>
</dbReference>
<keyword evidence="8 9" id="KW-0472">Membrane</keyword>
<feature type="transmembrane region" description="Helical" evidence="9">
    <location>
        <begin position="104"/>
        <end position="126"/>
    </location>
</feature>
<dbReference type="GO" id="GO:0055085">
    <property type="term" value="P:transmembrane transport"/>
    <property type="evidence" value="ECO:0007669"/>
    <property type="project" value="InterPro"/>
</dbReference>
<evidence type="ECO:0000313" key="11">
    <source>
        <dbReference type="EMBL" id="QNV37429.1"/>
    </source>
</evidence>
<feature type="transmembrane region" description="Helical" evidence="9">
    <location>
        <begin position="132"/>
        <end position="150"/>
    </location>
</feature>
<feature type="transmembrane region" description="Helical" evidence="9">
    <location>
        <begin position="162"/>
        <end position="185"/>
    </location>
</feature>
<feature type="transmembrane region" description="Helical" evidence="9">
    <location>
        <begin position="279"/>
        <end position="300"/>
    </location>
</feature>
<evidence type="ECO:0000256" key="3">
    <source>
        <dbReference type="ARBA" id="ARBA00022448"/>
    </source>
</evidence>
<feature type="transmembrane region" description="Helical" evidence="9">
    <location>
        <begin position="248"/>
        <end position="267"/>
    </location>
</feature>
<evidence type="ECO:0000313" key="12">
    <source>
        <dbReference type="Proteomes" id="UP000516404"/>
    </source>
</evidence>
<comment type="subcellular location">
    <subcellularLocation>
        <location evidence="1">Cell membrane</location>
        <topology evidence="1">Multi-pass membrane protein</topology>
    </subcellularLocation>
</comment>
<comment type="similarity">
    <text evidence="2">Belongs to the amino acid-polyamine-organocation (APC) superfamily. Amino acid transporter (AAT) (TC 2.A.3.1) family.</text>
</comment>
<reference evidence="11 12" key="1">
    <citation type="submission" date="2020-09" db="EMBL/GenBank/DDBJ databases">
        <title>Investigation of environmental microbes.</title>
        <authorList>
            <person name="Ou Y."/>
            <person name="Kang Q."/>
        </authorList>
    </citation>
    <scope>NUCLEOTIDE SEQUENCE [LARGE SCALE GENOMIC DNA]</scope>
    <source>
        <strain evidence="11 12">KJZ-14</strain>
    </source>
</reference>
<dbReference type="GO" id="GO:0005886">
    <property type="term" value="C:plasma membrane"/>
    <property type="evidence" value="ECO:0007669"/>
    <property type="project" value="UniProtKB-SubCell"/>
</dbReference>